<gene>
    <name evidence="1" type="ORF">SAMN06264346_109143</name>
</gene>
<dbReference type="Proteomes" id="UP001157960">
    <property type="component" value="Unassembled WGS sequence"/>
</dbReference>
<keyword evidence="2" id="KW-1185">Reference proteome</keyword>
<accession>A0ABY1P643</accession>
<reference evidence="1 2" key="1">
    <citation type="submission" date="2017-05" db="EMBL/GenBank/DDBJ databases">
        <authorList>
            <person name="Varghese N."/>
            <person name="Submissions S."/>
        </authorList>
    </citation>
    <scope>NUCLEOTIDE SEQUENCE [LARGE SCALE GENOMIC DNA]</scope>
    <source>
        <strain evidence="1 2">DSM 28214</strain>
    </source>
</reference>
<dbReference type="RefSeq" id="WP_283422774.1">
    <property type="nucleotide sequence ID" value="NZ_FXTZ01000009.1"/>
</dbReference>
<evidence type="ECO:0000313" key="1">
    <source>
        <dbReference type="EMBL" id="SMP27221.1"/>
    </source>
</evidence>
<protein>
    <submittedName>
        <fullName evidence="1">Uncharacterized protein</fullName>
    </submittedName>
</protein>
<dbReference type="EMBL" id="FXTZ01000009">
    <property type="protein sequence ID" value="SMP27221.1"/>
    <property type="molecule type" value="Genomic_DNA"/>
</dbReference>
<name>A0ABY1P643_9FLAO</name>
<evidence type="ECO:0000313" key="2">
    <source>
        <dbReference type="Proteomes" id="UP001157960"/>
    </source>
</evidence>
<sequence>MKFLIIILILPIYLFCNVSTEHDDLKKPSSIHVLSKNSQIIYLLFSVKKTHSGSEKITLDEKIVTKGKLKLNSNYDENQGDIGDFIVSLTNESGKEFIKQIVENPLNPTREVYSENEISRIKLSLQNADFSIRYSHSPEIVMVKIEKITTSGNQLLFIQKL</sequence>
<proteinExistence type="predicted"/>
<organism evidence="1 2">
    <name type="scientific">Chryseobacterium profundimaris</name>
    <dbReference type="NCBI Taxonomy" id="1387275"/>
    <lineage>
        <taxon>Bacteria</taxon>
        <taxon>Pseudomonadati</taxon>
        <taxon>Bacteroidota</taxon>
        <taxon>Flavobacteriia</taxon>
        <taxon>Flavobacteriales</taxon>
        <taxon>Weeksellaceae</taxon>
        <taxon>Chryseobacterium group</taxon>
        <taxon>Chryseobacterium</taxon>
    </lineage>
</organism>
<comment type="caution">
    <text evidence="1">The sequence shown here is derived from an EMBL/GenBank/DDBJ whole genome shotgun (WGS) entry which is preliminary data.</text>
</comment>